<dbReference type="EMBL" id="CP058910">
    <property type="protein sequence ID" value="QLH77260.1"/>
    <property type="molecule type" value="Genomic_DNA"/>
</dbReference>
<dbReference type="CDD" id="cd00090">
    <property type="entry name" value="HTH_ARSR"/>
    <property type="match status" value="1"/>
</dbReference>
<proteinExistence type="predicted"/>
<dbReference type="Proteomes" id="UP000509667">
    <property type="component" value="Chromosome"/>
</dbReference>
<dbReference type="SUPFAM" id="SSF46785">
    <property type="entry name" value="Winged helix' DNA-binding domain"/>
    <property type="match status" value="1"/>
</dbReference>
<protein>
    <submittedName>
        <fullName evidence="1">Helix-turn-helix transcriptional regulator</fullName>
    </submittedName>
</protein>
<keyword evidence="2" id="KW-1185">Reference proteome</keyword>
<dbReference type="RefSeq" id="WP_179911189.1">
    <property type="nucleotide sequence ID" value="NZ_CP058910.1"/>
</dbReference>
<gene>
    <name evidence="1" type="ORF">HZS55_08130</name>
</gene>
<dbReference type="GeneID" id="56077823"/>
<dbReference type="InterPro" id="IPR036390">
    <property type="entry name" value="WH_DNA-bd_sf"/>
</dbReference>
<name>A0A7D5P8Y9_9EURY</name>
<dbReference type="Pfam" id="PF12840">
    <property type="entry name" value="HTH_20"/>
    <property type="match status" value="1"/>
</dbReference>
<dbReference type="KEGG" id="hrr:HZS55_08130"/>
<accession>A0A7D5P8Y9</accession>
<reference evidence="1 2" key="1">
    <citation type="submission" date="2020-07" db="EMBL/GenBank/DDBJ databases">
        <title>Halosimplex pelagicum sp. nov. and Halosimplex rubrum sp. nov., isolated from salted brown alga Laminaria, and emended description of the genus Halosimplex.</title>
        <authorList>
            <person name="Cui H."/>
        </authorList>
    </citation>
    <scope>NUCLEOTIDE SEQUENCE [LARGE SCALE GENOMIC DNA]</scope>
    <source>
        <strain evidence="1 2">R27</strain>
    </source>
</reference>
<organism evidence="1 2">
    <name type="scientific">Halosimplex rubrum</name>
    <dbReference type="NCBI Taxonomy" id="869889"/>
    <lineage>
        <taxon>Archaea</taxon>
        <taxon>Methanobacteriati</taxon>
        <taxon>Methanobacteriota</taxon>
        <taxon>Stenosarchaea group</taxon>
        <taxon>Halobacteria</taxon>
        <taxon>Halobacteriales</taxon>
        <taxon>Haloarculaceae</taxon>
        <taxon>Halosimplex</taxon>
    </lineage>
</organism>
<dbReference type="InterPro" id="IPR011991">
    <property type="entry name" value="ArsR-like_HTH"/>
</dbReference>
<dbReference type="AlphaFoldDB" id="A0A7D5P8Y9"/>
<dbReference type="Gene3D" id="1.10.10.10">
    <property type="entry name" value="Winged helix-like DNA-binding domain superfamily/Winged helix DNA-binding domain"/>
    <property type="match status" value="1"/>
</dbReference>
<dbReference type="InterPro" id="IPR036388">
    <property type="entry name" value="WH-like_DNA-bd_sf"/>
</dbReference>
<evidence type="ECO:0000313" key="2">
    <source>
        <dbReference type="Proteomes" id="UP000509667"/>
    </source>
</evidence>
<evidence type="ECO:0000313" key="1">
    <source>
        <dbReference type="EMBL" id="QLH77260.1"/>
    </source>
</evidence>
<sequence>MSEGRERAFLDAVGDEDCKTILDAVRAEAKTIPELSEECNIPLSTAYRKVNRLQEADLVAEKNRLPEDCRPKNVYELCFDGAVVTMGEEGFAVEFAGESSEPTAYDRIADRPRSAVGSD</sequence>
<dbReference type="OrthoDB" id="10985at2157"/>